<reference evidence="3 4" key="1">
    <citation type="submission" date="2019-05" db="EMBL/GenBank/DDBJ databases">
        <authorList>
            <person name="Qu J.-H."/>
        </authorList>
    </citation>
    <scope>NUCLEOTIDE SEQUENCE [LARGE SCALE GENOMIC DNA]</scope>
    <source>
        <strain evidence="3 4">Z12</strain>
    </source>
</reference>
<evidence type="ECO:0000313" key="3">
    <source>
        <dbReference type="EMBL" id="TLU92463.1"/>
    </source>
</evidence>
<dbReference type="EMBL" id="VCEI01000025">
    <property type="protein sequence ID" value="TLU92463.1"/>
    <property type="molecule type" value="Genomic_DNA"/>
</dbReference>
<evidence type="ECO:0000259" key="1">
    <source>
        <dbReference type="Pfam" id="PF06452"/>
    </source>
</evidence>
<evidence type="ECO:0000313" key="4">
    <source>
        <dbReference type="Proteomes" id="UP000309788"/>
    </source>
</evidence>
<dbReference type="CDD" id="cd09618">
    <property type="entry name" value="CBM9_like_2"/>
    <property type="match status" value="1"/>
</dbReference>
<feature type="domain" description="Carbohydrate-binding" evidence="1">
    <location>
        <begin position="65"/>
        <end position="219"/>
    </location>
</feature>
<dbReference type="GO" id="GO:0016052">
    <property type="term" value="P:carbohydrate catabolic process"/>
    <property type="evidence" value="ECO:0007669"/>
    <property type="project" value="InterPro"/>
</dbReference>
<dbReference type="Pfam" id="PF06452">
    <property type="entry name" value="CBM9_1"/>
    <property type="match status" value="1"/>
</dbReference>
<organism evidence="3 4">
    <name type="scientific">Dyadobacter sediminis</name>
    <dbReference type="NCBI Taxonomy" id="1493691"/>
    <lineage>
        <taxon>Bacteria</taxon>
        <taxon>Pseudomonadati</taxon>
        <taxon>Bacteroidota</taxon>
        <taxon>Cytophagia</taxon>
        <taxon>Cytophagales</taxon>
        <taxon>Spirosomataceae</taxon>
        <taxon>Dyadobacter</taxon>
    </lineage>
</organism>
<dbReference type="Proteomes" id="UP000309788">
    <property type="component" value="Unassembled WGS sequence"/>
</dbReference>
<dbReference type="Gene3D" id="2.60.40.1190">
    <property type="match status" value="1"/>
</dbReference>
<sequence length="749" mass="85484">MQNGSEAKHTFNLRYLPIPIPIKQVQRTSILTFVFFCLIIFQSIAQKPNENYQYHIHSAAAPLNIDGVADDLAWSSAETATDFFMITPMDTSFSRAQTDVKMCYDKDNLYILVINYKPIKGAIIVESLKRDFAFGKNDNFLLFMDTFDDRTNGFSFGANAAGAPWDGQQGDGGTVDLSWDNKWLSSVKNDDDKWVWEAAIPFKSIRYKPGITRWGINFSRQDLTISEKSAWAPVPRQFPSASLAYTGVLVWDVPPPNPGPNISVIPYAATRLTKDYDNDTPGKYKPAVGGDVKIGLTPSLNLDLTVNPDFSQVDVDVQQTNLTRFELFFPERRQFFLENADLFANFGYATIRPFFSRRIGLGVPIQFGARMSGKINKNWRIGVLDVQTGSSDSLTPRNNYAVFALQRQVLARSNIRFIYVNKDATNYSLDRHAATSRYNRNIGAEFNLASAKNLWTGKVMFLKSFTPGKSTDDFSHAADLKFNKANFFWQWQHEYVGKNYNAEVGYVPNAVRMGYYKISPNIGYLFFVKSPKIISHGPKLVSNVYWDKQFNVSDKEYILSYNLNFINRATVAVWGASNYVRLLRPFDPTNLGGFTLTTGSEHSYKSAGFDIVSGPQNRFTYLVSGITGGYYQNGRRNNLRAELGYRVQPYVAITMAGNYNDIHLPEPWNRKQLWLVGPRVDVTFTNNLFFTTFMQYNNQADNINLNARLQWRYKPASDLFIVYTDNYLPENFMVKNRAIVLKFTYWWNL</sequence>
<dbReference type="InterPro" id="IPR045670">
    <property type="entry name" value="DUF5916"/>
</dbReference>
<comment type="caution">
    <text evidence="3">The sequence shown here is derived from an EMBL/GenBank/DDBJ whole genome shotgun (WGS) entry which is preliminary data.</text>
</comment>
<dbReference type="Pfam" id="PF19313">
    <property type="entry name" value="DUF5916"/>
    <property type="match status" value="1"/>
</dbReference>
<dbReference type="SUPFAM" id="SSF49344">
    <property type="entry name" value="CBD9-like"/>
    <property type="match status" value="1"/>
</dbReference>
<dbReference type="InterPro" id="IPR010502">
    <property type="entry name" value="Carb-bd_dom_fam9"/>
</dbReference>
<dbReference type="AlphaFoldDB" id="A0A5R9KC92"/>
<proteinExistence type="predicted"/>
<evidence type="ECO:0000259" key="2">
    <source>
        <dbReference type="Pfam" id="PF19313"/>
    </source>
</evidence>
<name>A0A5R9KC92_9BACT</name>
<accession>A0A5R9KC92</accession>
<keyword evidence="4" id="KW-1185">Reference proteome</keyword>
<dbReference type="GO" id="GO:0004553">
    <property type="term" value="F:hydrolase activity, hydrolyzing O-glycosyl compounds"/>
    <property type="evidence" value="ECO:0007669"/>
    <property type="project" value="InterPro"/>
</dbReference>
<protein>
    <submittedName>
        <fullName evidence="3">Carbohydrate binding family 9 domain-containing protein</fullName>
    </submittedName>
</protein>
<feature type="domain" description="DUF5916" evidence="2">
    <location>
        <begin position="262"/>
        <end position="365"/>
    </location>
</feature>
<dbReference type="OrthoDB" id="9786766at2"/>
<gene>
    <name evidence="3" type="ORF">FEM55_13965</name>
</gene>
<dbReference type="GO" id="GO:0030246">
    <property type="term" value="F:carbohydrate binding"/>
    <property type="evidence" value="ECO:0007669"/>
    <property type="project" value="InterPro"/>
</dbReference>